<dbReference type="Pfam" id="PF00665">
    <property type="entry name" value="rve"/>
    <property type="match status" value="1"/>
</dbReference>
<dbReference type="PROSITE" id="PS50994">
    <property type="entry name" value="INTEGRASE"/>
    <property type="match status" value="1"/>
</dbReference>
<dbReference type="PANTHER" id="PTHR35004:SF8">
    <property type="entry name" value="TRANSPOSASE RV3428C-RELATED"/>
    <property type="match status" value="1"/>
</dbReference>
<dbReference type="Pfam" id="PF22483">
    <property type="entry name" value="Mu-transpos_C_2"/>
    <property type="match status" value="1"/>
</dbReference>
<dbReference type="InterPro" id="IPR036397">
    <property type="entry name" value="RNaseH_sf"/>
</dbReference>
<sequence>MIKVEDWAEIRRLHRAETMPIKAIARHMGISKNTVKRALAADAPPAYERVGKGSIVDAAEPRIRALLAEFPTMPATVIAERIGWERSLTVLKDRIRVLRPQFQPVDPASRTTYHAGELAQCDLWFPPVKVPVGAGHLASPPVLVIVSGYSRWMMARMLPSRTAGDLFSGHWALLSELGAVPKTLVWDNESAIGQWRGGKPQLTADAHAFRGALGVRIAQCRPGDPEAKGLVERANGYLETSFLPGRDFASPQDFNAQLAAWLPRANSRHHRRIQCRPLDRLHADLAAMVALPPIAPAVGWRTSTRLARDHYVRIASCDYSVHPSVIGRLVEVVASLEEVTVTCGGQLVARHRRCWAPHQTITDALHAQVAAAMRRTGLRTTPAPATAGAPAEVEVEQRRLSDYDALLGIEGVA</sequence>
<comment type="similarity">
    <text evidence="1">Belongs to the transposase IS21/IS408/IS1162 family.</text>
</comment>
<feature type="domain" description="Integrase catalytic" evidence="2">
    <location>
        <begin position="103"/>
        <end position="285"/>
    </location>
</feature>
<gene>
    <name evidence="3" type="ORF">J2853_000177</name>
    <name evidence="4" type="ORF">J2853_003523</name>
    <name evidence="5" type="ORF">J2853_006963</name>
</gene>
<keyword evidence="6" id="KW-1185">Reference proteome</keyword>
<dbReference type="InterPro" id="IPR001584">
    <property type="entry name" value="Integrase_cat-core"/>
</dbReference>
<dbReference type="EMBL" id="JAUSQU010000001">
    <property type="protein sequence ID" value="MDP9840966.1"/>
    <property type="molecule type" value="Genomic_DNA"/>
</dbReference>
<dbReference type="EMBL" id="JAUSQU010000001">
    <property type="protein sequence ID" value="MDP9844312.1"/>
    <property type="molecule type" value="Genomic_DNA"/>
</dbReference>
<organism evidence="5 6">
    <name type="scientific">Streptosporangium lutulentum</name>
    <dbReference type="NCBI Taxonomy" id="1461250"/>
    <lineage>
        <taxon>Bacteria</taxon>
        <taxon>Bacillati</taxon>
        <taxon>Actinomycetota</taxon>
        <taxon>Actinomycetes</taxon>
        <taxon>Streptosporangiales</taxon>
        <taxon>Streptosporangiaceae</taxon>
        <taxon>Streptosporangium</taxon>
    </lineage>
</organism>
<comment type="caution">
    <text evidence="5">The sequence shown here is derived from an EMBL/GenBank/DDBJ whole genome shotgun (WGS) entry which is preliminary data.</text>
</comment>
<reference evidence="5 6" key="1">
    <citation type="submission" date="2023-07" db="EMBL/GenBank/DDBJ databases">
        <title>Sequencing the genomes of 1000 actinobacteria strains.</title>
        <authorList>
            <person name="Klenk H.-P."/>
        </authorList>
    </citation>
    <scope>NUCLEOTIDE SEQUENCE [LARGE SCALE GENOMIC DNA]</scope>
    <source>
        <strain evidence="5 6">DSM 46740</strain>
    </source>
</reference>
<dbReference type="InterPro" id="IPR054353">
    <property type="entry name" value="IstA-like_C"/>
</dbReference>
<dbReference type="InterPro" id="IPR006120">
    <property type="entry name" value="Resolvase_HTH_dom"/>
</dbReference>
<protein>
    <submittedName>
        <fullName evidence="5">Transposase</fullName>
    </submittedName>
</protein>
<evidence type="ECO:0000313" key="6">
    <source>
        <dbReference type="Proteomes" id="UP001225356"/>
    </source>
</evidence>
<dbReference type="SUPFAM" id="SSF53098">
    <property type="entry name" value="Ribonuclease H-like"/>
    <property type="match status" value="1"/>
</dbReference>
<evidence type="ECO:0000313" key="3">
    <source>
        <dbReference type="EMBL" id="MDP9840966.1"/>
    </source>
</evidence>
<evidence type="ECO:0000259" key="2">
    <source>
        <dbReference type="PROSITE" id="PS50994"/>
    </source>
</evidence>
<dbReference type="Proteomes" id="UP001225356">
    <property type="component" value="Unassembled WGS sequence"/>
</dbReference>
<accession>A0ABT9QLW2</accession>
<evidence type="ECO:0000256" key="1">
    <source>
        <dbReference type="ARBA" id="ARBA00009277"/>
    </source>
</evidence>
<name>A0ABT9QLW2_9ACTN</name>
<dbReference type="EMBL" id="JAUSQU010000001">
    <property type="protein sequence ID" value="MDP9847752.1"/>
    <property type="molecule type" value="Genomic_DNA"/>
</dbReference>
<evidence type="ECO:0000313" key="4">
    <source>
        <dbReference type="EMBL" id="MDP9844312.1"/>
    </source>
</evidence>
<evidence type="ECO:0000313" key="5">
    <source>
        <dbReference type="EMBL" id="MDP9847752.1"/>
    </source>
</evidence>
<dbReference type="RefSeq" id="WP_307553885.1">
    <property type="nucleotide sequence ID" value="NZ_JAUSQU010000001.1"/>
</dbReference>
<proteinExistence type="inferred from homology"/>
<dbReference type="Gene3D" id="3.30.420.10">
    <property type="entry name" value="Ribonuclease H-like superfamily/Ribonuclease H"/>
    <property type="match status" value="1"/>
</dbReference>
<dbReference type="Pfam" id="PF02796">
    <property type="entry name" value="HTH_7"/>
    <property type="match status" value="1"/>
</dbReference>
<dbReference type="InterPro" id="IPR012337">
    <property type="entry name" value="RNaseH-like_sf"/>
</dbReference>
<dbReference type="PANTHER" id="PTHR35004">
    <property type="entry name" value="TRANSPOSASE RV3428C-RELATED"/>
    <property type="match status" value="1"/>
</dbReference>
<dbReference type="NCBIfam" id="NF033546">
    <property type="entry name" value="transpos_IS21"/>
    <property type="match status" value="1"/>
</dbReference>